<dbReference type="STRING" id="29760.E0CS93"/>
<dbReference type="AlphaFoldDB" id="E0CS93"/>
<name>E0CS93_VITVI</name>
<gene>
    <name evidence="1" type="ordered locus">VIT_19s0014g01340</name>
</gene>
<protein>
    <submittedName>
        <fullName evidence="1">Uncharacterized protein</fullName>
    </submittedName>
</protein>
<dbReference type="InParanoid" id="E0CS93"/>
<evidence type="ECO:0000313" key="1">
    <source>
        <dbReference type="EMBL" id="CBI20192.3"/>
    </source>
</evidence>
<keyword evidence="2" id="KW-1185">Reference proteome</keyword>
<evidence type="ECO:0000313" key="2">
    <source>
        <dbReference type="Proteomes" id="UP000009183"/>
    </source>
</evidence>
<proteinExistence type="predicted"/>
<organism evidence="1 2">
    <name type="scientific">Vitis vinifera</name>
    <name type="common">Grape</name>
    <dbReference type="NCBI Taxonomy" id="29760"/>
    <lineage>
        <taxon>Eukaryota</taxon>
        <taxon>Viridiplantae</taxon>
        <taxon>Streptophyta</taxon>
        <taxon>Embryophyta</taxon>
        <taxon>Tracheophyta</taxon>
        <taxon>Spermatophyta</taxon>
        <taxon>Magnoliopsida</taxon>
        <taxon>eudicotyledons</taxon>
        <taxon>Gunneridae</taxon>
        <taxon>Pentapetalae</taxon>
        <taxon>rosids</taxon>
        <taxon>Vitales</taxon>
        <taxon>Vitaceae</taxon>
        <taxon>Viteae</taxon>
        <taxon>Vitis</taxon>
    </lineage>
</organism>
<dbReference type="PaxDb" id="29760-VIT_19s0014g01340.t01"/>
<dbReference type="EMBL" id="FN595229">
    <property type="protein sequence ID" value="CBI20192.3"/>
    <property type="molecule type" value="Genomic_DNA"/>
</dbReference>
<sequence length="54" mass="6332">MIALSLCSYLWWCREVLKTRVGNFCFRVSIKNLLTDVAHWNLVHIAVNEGHLFN</sequence>
<dbReference type="HOGENOM" id="CLU_3054284_0_0_1"/>
<dbReference type="Proteomes" id="UP000009183">
    <property type="component" value="Chromosome 19"/>
</dbReference>
<accession>E0CS93</accession>
<reference evidence="2" key="1">
    <citation type="journal article" date="2007" name="Nature">
        <title>The grapevine genome sequence suggests ancestral hexaploidization in major angiosperm phyla.</title>
        <authorList>
            <consortium name="The French-Italian Public Consortium for Grapevine Genome Characterization."/>
            <person name="Jaillon O."/>
            <person name="Aury J.-M."/>
            <person name="Noel B."/>
            <person name="Policriti A."/>
            <person name="Clepet C."/>
            <person name="Casagrande A."/>
            <person name="Choisne N."/>
            <person name="Aubourg S."/>
            <person name="Vitulo N."/>
            <person name="Jubin C."/>
            <person name="Vezzi A."/>
            <person name="Legeai F."/>
            <person name="Hugueney P."/>
            <person name="Dasilva C."/>
            <person name="Horner D."/>
            <person name="Mica E."/>
            <person name="Jublot D."/>
            <person name="Poulain J."/>
            <person name="Bruyere C."/>
            <person name="Billault A."/>
            <person name="Segurens B."/>
            <person name="Gouyvenoux M."/>
            <person name="Ugarte E."/>
            <person name="Cattonaro F."/>
            <person name="Anthouard V."/>
            <person name="Vico V."/>
            <person name="Del Fabbro C."/>
            <person name="Alaux M."/>
            <person name="Di Gaspero G."/>
            <person name="Dumas V."/>
            <person name="Felice N."/>
            <person name="Paillard S."/>
            <person name="Juman I."/>
            <person name="Moroldo M."/>
            <person name="Scalabrin S."/>
            <person name="Canaguier A."/>
            <person name="Le Clainche I."/>
            <person name="Malacrida G."/>
            <person name="Durand E."/>
            <person name="Pesole G."/>
            <person name="Laucou V."/>
            <person name="Chatelet P."/>
            <person name="Merdinoglu D."/>
            <person name="Delledonne M."/>
            <person name="Pezzotti M."/>
            <person name="Lecharny A."/>
            <person name="Scarpelli C."/>
            <person name="Artiguenave F."/>
            <person name="Pe M.E."/>
            <person name="Valle G."/>
            <person name="Morgante M."/>
            <person name="Caboche M."/>
            <person name="Adam-Blondon A.-F."/>
            <person name="Weissenbach J."/>
            <person name="Quetier F."/>
            <person name="Wincker P."/>
        </authorList>
    </citation>
    <scope>NUCLEOTIDE SEQUENCE [LARGE SCALE GENOMIC DNA]</scope>
    <source>
        <strain evidence="2">cv. Pinot noir / PN40024</strain>
    </source>
</reference>